<dbReference type="AlphaFoldDB" id="X0GYK6"/>
<reference evidence="1" key="1">
    <citation type="submission" date="2011-11" db="EMBL/GenBank/DDBJ databases">
        <title>The Genome Sequence of Fusarium oxysporum PHW808.</title>
        <authorList>
            <consortium name="The Broad Institute Genome Sequencing Platform"/>
            <person name="Ma L.-J."/>
            <person name="Gale L.R."/>
            <person name="Schwartz D.C."/>
            <person name="Zhou S."/>
            <person name="Corby-Kistler H."/>
            <person name="Young S.K."/>
            <person name="Zeng Q."/>
            <person name="Gargeya S."/>
            <person name="Fitzgerald M."/>
            <person name="Haas B."/>
            <person name="Abouelleil A."/>
            <person name="Alvarado L."/>
            <person name="Arachchi H.M."/>
            <person name="Berlin A."/>
            <person name="Brown A."/>
            <person name="Chapman S.B."/>
            <person name="Chen Z."/>
            <person name="Dunbar C."/>
            <person name="Freedman E."/>
            <person name="Gearin G."/>
            <person name="Goldberg J."/>
            <person name="Griggs A."/>
            <person name="Gujja S."/>
            <person name="Heiman D."/>
            <person name="Howarth C."/>
            <person name="Larson L."/>
            <person name="Lui A."/>
            <person name="MacDonald P.J.P."/>
            <person name="Montmayeur A."/>
            <person name="Murphy C."/>
            <person name="Neiman D."/>
            <person name="Pearson M."/>
            <person name="Priest M."/>
            <person name="Roberts A."/>
            <person name="Saif S."/>
            <person name="Shea T."/>
            <person name="Shenoy N."/>
            <person name="Sisk P."/>
            <person name="Stolte C."/>
            <person name="Sykes S."/>
            <person name="Wortman J."/>
            <person name="Nusbaum C."/>
            <person name="Birren B."/>
        </authorList>
    </citation>
    <scope>NUCLEOTIDE SEQUENCE [LARGE SCALE GENOMIC DNA]</scope>
    <source>
        <strain evidence="1">54008</strain>
    </source>
</reference>
<sequence length="160" mass="18597">MDFSCPQLYRILRTLDEIYDEKFPRDQDEAASNAGSMDESDTEFWFCEQWESFGEKLWECKEKLRLVSLLNHPEDPTPEARNAIIVLQKLTLALRSASQQNLKPSAHAGVKRKAEDADNEPEYRRKKLVWAYLPTPCKSPAEFHRNGVLEGYKPRMYSQA</sequence>
<evidence type="ECO:0000313" key="1">
    <source>
        <dbReference type="EMBL" id="EXL64886.1"/>
    </source>
</evidence>
<reference evidence="1" key="2">
    <citation type="submission" date="2014-03" db="EMBL/GenBank/DDBJ databases">
        <title>The Genome Annotation of Fusarium oxysporum PHW808.</title>
        <authorList>
            <consortium name="The Broad Institute Genomics Platform"/>
            <person name="Ma L.-J."/>
            <person name="Corby-Kistler H."/>
            <person name="Broz K."/>
            <person name="Gale L.R."/>
            <person name="Jonkers W."/>
            <person name="O'Donnell K."/>
            <person name="Ploetz R."/>
            <person name="Steinberg C."/>
            <person name="Schwartz D.C."/>
            <person name="VanEtten H."/>
            <person name="Zhou S."/>
            <person name="Young S.K."/>
            <person name="Zeng Q."/>
            <person name="Gargeya S."/>
            <person name="Fitzgerald M."/>
            <person name="Abouelleil A."/>
            <person name="Alvarado L."/>
            <person name="Chapman S.B."/>
            <person name="Gainer-Dewar J."/>
            <person name="Goldberg J."/>
            <person name="Griggs A."/>
            <person name="Gujja S."/>
            <person name="Hansen M."/>
            <person name="Howarth C."/>
            <person name="Imamovic A."/>
            <person name="Ireland A."/>
            <person name="Larimer J."/>
            <person name="McCowan C."/>
            <person name="Murphy C."/>
            <person name="Pearson M."/>
            <person name="Poon T.W."/>
            <person name="Priest M."/>
            <person name="Roberts A."/>
            <person name="Saif S."/>
            <person name="Shea T."/>
            <person name="Sykes S."/>
            <person name="Wortman J."/>
            <person name="Nusbaum C."/>
            <person name="Birren B."/>
        </authorList>
    </citation>
    <scope>NUCLEOTIDE SEQUENCE</scope>
    <source>
        <strain evidence="1">54008</strain>
    </source>
</reference>
<organism evidence="1">
    <name type="scientific">Fusarium oxysporum f. sp. conglutinans race 2 54008</name>
    <dbReference type="NCBI Taxonomy" id="1089457"/>
    <lineage>
        <taxon>Eukaryota</taxon>
        <taxon>Fungi</taxon>
        <taxon>Dikarya</taxon>
        <taxon>Ascomycota</taxon>
        <taxon>Pezizomycotina</taxon>
        <taxon>Sordariomycetes</taxon>
        <taxon>Hypocreomycetidae</taxon>
        <taxon>Hypocreales</taxon>
        <taxon>Nectriaceae</taxon>
        <taxon>Fusarium</taxon>
        <taxon>Fusarium oxysporum species complex</taxon>
    </lineage>
</organism>
<name>X0GYK6_FUSOX</name>
<dbReference type="EMBL" id="KK033848">
    <property type="protein sequence ID" value="EXL64886.1"/>
    <property type="molecule type" value="Genomic_DNA"/>
</dbReference>
<dbReference type="HOGENOM" id="CLU_1652232_0_0_1"/>
<gene>
    <name evidence="1" type="ORF">FOPG_18868</name>
</gene>
<dbReference type="Proteomes" id="UP000030676">
    <property type="component" value="Unassembled WGS sequence"/>
</dbReference>
<proteinExistence type="predicted"/>
<accession>X0GYK6</accession>
<protein>
    <submittedName>
        <fullName evidence="1">Uncharacterized protein</fullName>
    </submittedName>
</protein>